<name>I0WNQ1_RHOOP</name>
<dbReference type="RefSeq" id="WP_007298784.1">
    <property type="nucleotide sequence ID" value="NZ_AJJH01000114.1"/>
</dbReference>
<dbReference type="InterPro" id="IPR011042">
    <property type="entry name" value="6-blade_b-propeller_TolB-like"/>
</dbReference>
<accession>I0WNQ1</accession>
<evidence type="ECO:0000313" key="4">
    <source>
        <dbReference type="Proteomes" id="UP000006447"/>
    </source>
</evidence>
<dbReference type="Pfam" id="PF07995">
    <property type="entry name" value="GSDH"/>
    <property type="match status" value="1"/>
</dbReference>
<dbReference type="PATRIC" id="fig|1165867.3.peg.4205"/>
<feature type="chain" id="PRO_5003636302" description="Glucose/Sorbosone dehydrogenase domain-containing protein" evidence="1">
    <location>
        <begin position="29"/>
        <end position="388"/>
    </location>
</feature>
<evidence type="ECO:0000313" key="3">
    <source>
        <dbReference type="EMBL" id="EID78017.1"/>
    </source>
</evidence>
<reference evidence="3 4" key="1">
    <citation type="journal article" date="2012" name="J. Bacteriol.">
        <title>Draft genome sequence of the nitrophenol-degrading actinomycete Rhodococcus imtechensis RKJ300.</title>
        <authorList>
            <person name="Vikram S."/>
            <person name="Kumar S."/>
            <person name="Subramanian S."/>
            <person name="Raghava G.P."/>
        </authorList>
    </citation>
    <scope>NUCLEOTIDE SEQUENCE [LARGE SCALE GENOMIC DNA]</scope>
    <source>
        <strain evidence="3 4">RKJ300</strain>
    </source>
</reference>
<comment type="caution">
    <text evidence="3">The sequence shown here is derived from an EMBL/GenBank/DDBJ whole genome shotgun (WGS) entry which is preliminary data.</text>
</comment>
<feature type="signal peptide" evidence="1">
    <location>
        <begin position="1"/>
        <end position="28"/>
    </location>
</feature>
<dbReference type="Proteomes" id="UP000006447">
    <property type="component" value="Unassembled WGS sequence"/>
</dbReference>
<dbReference type="Gene3D" id="2.120.10.30">
    <property type="entry name" value="TolB, C-terminal domain"/>
    <property type="match status" value="1"/>
</dbReference>
<organism evidence="3 4">
    <name type="scientific">Rhodococcus opacus RKJ300 = JCM 13270</name>
    <dbReference type="NCBI Taxonomy" id="1165867"/>
    <lineage>
        <taxon>Bacteria</taxon>
        <taxon>Bacillati</taxon>
        <taxon>Actinomycetota</taxon>
        <taxon>Actinomycetes</taxon>
        <taxon>Mycobacteriales</taxon>
        <taxon>Nocardiaceae</taxon>
        <taxon>Rhodococcus</taxon>
    </lineage>
</organism>
<dbReference type="InterPro" id="IPR011041">
    <property type="entry name" value="Quinoprot_gluc/sorb_DH_b-prop"/>
</dbReference>
<keyword evidence="1" id="KW-0732">Signal</keyword>
<protein>
    <recommendedName>
        <fullName evidence="2">Glucose/Sorbosone dehydrogenase domain-containing protein</fullName>
    </recommendedName>
</protein>
<evidence type="ECO:0000256" key="1">
    <source>
        <dbReference type="SAM" id="SignalP"/>
    </source>
</evidence>
<gene>
    <name evidence="3" type="ORF">W59_20638</name>
</gene>
<dbReference type="AlphaFoldDB" id="I0WNQ1"/>
<dbReference type="SUPFAM" id="SSF50952">
    <property type="entry name" value="Soluble quinoprotein glucose dehydrogenase"/>
    <property type="match status" value="1"/>
</dbReference>
<proteinExistence type="predicted"/>
<dbReference type="PANTHER" id="PTHR19328:SF13">
    <property type="entry name" value="HIPL1 PROTEIN"/>
    <property type="match status" value="1"/>
</dbReference>
<dbReference type="PANTHER" id="PTHR19328">
    <property type="entry name" value="HEDGEHOG-INTERACTING PROTEIN"/>
    <property type="match status" value="1"/>
</dbReference>
<sequence>MTTHPHRYLPSWAAAVSAACCAAATACGAPSPDGALAFPALDVVTELDDLDHPWDVVAAPDGTLLTGERSGRFVVKHPDGSTGVLAADLPDLVVHHELGLMGIALATDFEVTRTLYTCHTHAAGEVTDIRVQSWTANVQWTALTPTGVLIDGLPLSDRGRHGGCRLLPHQDGTLLISTGDATQAAAPQDLNSLGGKVLRIEAATGSPPVDNPFPDSAVYTLGHRNVQGLTVHTGTGDIYSVEQGTHRDDEVNRLVAGGNYGWKPDTGDGFYDESVPMTDLDRVPAAIEAVWSSGTATIATASGTFVTGPGWGDWDGALAVGVQKGRKVLFLRLDPTGAHVVAETAPPELAGNYGRIRTVTAQPGGSLLVTTDNGDGDQVLRVRPKAGQ</sequence>
<evidence type="ECO:0000259" key="2">
    <source>
        <dbReference type="Pfam" id="PF07995"/>
    </source>
</evidence>
<feature type="domain" description="Glucose/Sorbosone dehydrogenase" evidence="2">
    <location>
        <begin position="50"/>
        <end position="377"/>
    </location>
</feature>
<dbReference type="PROSITE" id="PS51257">
    <property type="entry name" value="PROKAR_LIPOPROTEIN"/>
    <property type="match status" value="1"/>
</dbReference>
<dbReference type="InterPro" id="IPR012938">
    <property type="entry name" value="Glc/Sorbosone_DH"/>
</dbReference>
<dbReference type="EMBL" id="AJJH01000114">
    <property type="protein sequence ID" value="EID78017.1"/>
    <property type="molecule type" value="Genomic_DNA"/>
</dbReference>